<evidence type="ECO:0000313" key="6">
    <source>
        <dbReference type="EMBL" id="GIH67161.1"/>
    </source>
</evidence>
<dbReference type="Pfam" id="PF00196">
    <property type="entry name" value="GerE"/>
    <property type="match status" value="1"/>
</dbReference>
<organism evidence="6 7">
    <name type="scientific">Microbispora siamensis</name>
    <dbReference type="NCBI Taxonomy" id="564413"/>
    <lineage>
        <taxon>Bacteria</taxon>
        <taxon>Bacillati</taxon>
        <taxon>Actinomycetota</taxon>
        <taxon>Actinomycetes</taxon>
        <taxon>Streptosporangiales</taxon>
        <taxon>Streptosporangiaceae</taxon>
        <taxon>Microbispora</taxon>
    </lineage>
</organism>
<dbReference type="PANTHER" id="PTHR43214">
    <property type="entry name" value="TWO-COMPONENT RESPONSE REGULATOR"/>
    <property type="match status" value="1"/>
</dbReference>
<protein>
    <submittedName>
        <fullName evidence="6">DNA-binding response regulator</fullName>
    </submittedName>
</protein>
<dbReference type="CDD" id="cd06170">
    <property type="entry name" value="LuxR_C_like"/>
    <property type="match status" value="1"/>
</dbReference>
<evidence type="ECO:0000256" key="2">
    <source>
        <dbReference type="ARBA" id="ARBA00023125"/>
    </source>
</evidence>
<gene>
    <name evidence="6" type="ORF">Msi02_79780</name>
</gene>
<keyword evidence="2 6" id="KW-0238">DNA-binding</keyword>
<dbReference type="CDD" id="cd17535">
    <property type="entry name" value="REC_NarL-like"/>
    <property type="match status" value="1"/>
</dbReference>
<sequence length="213" mass="22944">MTVRVLVVDDHRIVLDGLTVLLDSVDDIEVVGEATCGEQAVTLAEELAPDVVLMDIEMPGIGGVEATRRITARRPSTAIVMLTMYGEDEFVFTALRAGARGYLLKGAQQADVVRTIEAVARGDAVFGQDVAHRVLRTFTGPQPQNGPFPQLTEREREILALVANGWPNGRIARHLVLSPKTVANHISNILAKLQAPDRAAAIIQARRAGLGDP</sequence>
<evidence type="ECO:0000259" key="5">
    <source>
        <dbReference type="PROSITE" id="PS50110"/>
    </source>
</evidence>
<dbReference type="PROSITE" id="PS00622">
    <property type="entry name" value="HTH_LUXR_1"/>
    <property type="match status" value="1"/>
</dbReference>
<dbReference type="SUPFAM" id="SSF46894">
    <property type="entry name" value="C-terminal effector domain of the bipartite response regulators"/>
    <property type="match status" value="1"/>
</dbReference>
<dbReference type="SUPFAM" id="SSF52172">
    <property type="entry name" value="CheY-like"/>
    <property type="match status" value="1"/>
</dbReference>
<evidence type="ECO:0000259" key="4">
    <source>
        <dbReference type="PROSITE" id="PS50043"/>
    </source>
</evidence>
<name>A0ABQ4H0F5_9ACTN</name>
<dbReference type="InterPro" id="IPR001789">
    <property type="entry name" value="Sig_transdc_resp-reg_receiver"/>
</dbReference>
<evidence type="ECO:0000313" key="7">
    <source>
        <dbReference type="Proteomes" id="UP000660454"/>
    </source>
</evidence>
<dbReference type="InterPro" id="IPR039420">
    <property type="entry name" value="WalR-like"/>
</dbReference>
<dbReference type="GO" id="GO:0003677">
    <property type="term" value="F:DNA binding"/>
    <property type="evidence" value="ECO:0007669"/>
    <property type="project" value="UniProtKB-KW"/>
</dbReference>
<dbReference type="PROSITE" id="PS50110">
    <property type="entry name" value="RESPONSE_REGULATORY"/>
    <property type="match status" value="1"/>
</dbReference>
<comment type="caution">
    <text evidence="6">The sequence shown here is derived from an EMBL/GenBank/DDBJ whole genome shotgun (WGS) entry which is preliminary data.</text>
</comment>
<keyword evidence="1 3" id="KW-0597">Phosphoprotein</keyword>
<dbReference type="PROSITE" id="PS50043">
    <property type="entry name" value="HTH_LUXR_2"/>
    <property type="match status" value="1"/>
</dbReference>
<keyword evidence="7" id="KW-1185">Reference proteome</keyword>
<feature type="domain" description="Response regulatory" evidence="5">
    <location>
        <begin position="4"/>
        <end position="120"/>
    </location>
</feature>
<dbReference type="RefSeq" id="WP_204052884.1">
    <property type="nucleotide sequence ID" value="NZ_BOOF01000068.1"/>
</dbReference>
<evidence type="ECO:0000256" key="3">
    <source>
        <dbReference type="PROSITE-ProRule" id="PRU00169"/>
    </source>
</evidence>
<accession>A0ABQ4H0F5</accession>
<evidence type="ECO:0000256" key="1">
    <source>
        <dbReference type="ARBA" id="ARBA00022553"/>
    </source>
</evidence>
<dbReference type="InterPro" id="IPR011006">
    <property type="entry name" value="CheY-like_superfamily"/>
</dbReference>
<dbReference type="InterPro" id="IPR000792">
    <property type="entry name" value="Tscrpt_reg_LuxR_C"/>
</dbReference>
<dbReference type="PANTHER" id="PTHR43214:SF43">
    <property type="entry name" value="TWO-COMPONENT RESPONSE REGULATOR"/>
    <property type="match status" value="1"/>
</dbReference>
<dbReference type="SMART" id="SM00421">
    <property type="entry name" value="HTH_LUXR"/>
    <property type="match status" value="1"/>
</dbReference>
<proteinExistence type="predicted"/>
<dbReference type="SMART" id="SM00448">
    <property type="entry name" value="REC"/>
    <property type="match status" value="1"/>
</dbReference>
<reference evidence="6 7" key="1">
    <citation type="submission" date="2021-01" db="EMBL/GenBank/DDBJ databases">
        <title>Whole genome shotgun sequence of Microbispora siamensis NBRC 104113.</title>
        <authorList>
            <person name="Komaki H."/>
            <person name="Tamura T."/>
        </authorList>
    </citation>
    <scope>NUCLEOTIDE SEQUENCE [LARGE SCALE GENOMIC DNA]</scope>
    <source>
        <strain evidence="6 7">NBRC 104113</strain>
    </source>
</reference>
<feature type="domain" description="HTH luxR-type" evidence="4">
    <location>
        <begin position="144"/>
        <end position="209"/>
    </location>
</feature>
<dbReference type="EMBL" id="BOOF01000068">
    <property type="protein sequence ID" value="GIH67161.1"/>
    <property type="molecule type" value="Genomic_DNA"/>
</dbReference>
<dbReference type="Gene3D" id="3.40.50.2300">
    <property type="match status" value="1"/>
</dbReference>
<dbReference type="InterPro" id="IPR058245">
    <property type="entry name" value="NreC/VraR/RcsB-like_REC"/>
</dbReference>
<dbReference type="Pfam" id="PF00072">
    <property type="entry name" value="Response_reg"/>
    <property type="match status" value="1"/>
</dbReference>
<dbReference type="PRINTS" id="PR00038">
    <property type="entry name" value="HTHLUXR"/>
</dbReference>
<feature type="modified residue" description="4-aspartylphosphate" evidence="3">
    <location>
        <position position="55"/>
    </location>
</feature>
<dbReference type="Proteomes" id="UP000660454">
    <property type="component" value="Unassembled WGS sequence"/>
</dbReference>
<dbReference type="InterPro" id="IPR016032">
    <property type="entry name" value="Sig_transdc_resp-reg_C-effctor"/>
</dbReference>